<dbReference type="GO" id="GO:0009055">
    <property type="term" value="F:electron transfer activity"/>
    <property type="evidence" value="ECO:0007669"/>
    <property type="project" value="TreeGrafter"/>
</dbReference>
<dbReference type="GO" id="GO:0046872">
    <property type="term" value="F:metal ion binding"/>
    <property type="evidence" value="ECO:0007669"/>
    <property type="project" value="UniProtKB-KW"/>
</dbReference>
<accession>A0A4Y2LVT1</accession>
<gene>
    <name evidence="5" type="ORF">AVEN_116868_1</name>
</gene>
<dbReference type="OrthoDB" id="268593at2759"/>
<dbReference type="GO" id="GO:0005739">
    <property type="term" value="C:mitochondrion"/>
    <property type="evidence" value="ECO:0007669"/>
    <property type="project" value="TreeGrafter"/>
</dbReference>
<keyword evidence="1" id="KW-0001">2Fe-2S</keyword>
<dbReference type="PANTHER" id="PTHR23426">
    <property type="entry name" value="FERREDOXIN/ADRENODOXIN"/>
    <property type="match status" value="1"/>
</dbReference>
<organism evidence="5 6">
    <name type="scientific">Araneus ventricosus</name>
    <name type="common">Orbweaver spider</name>
    <name type="synonym">Epeira ventricosa</name>
    <dbReference type="NCBI Taxonomy" id="182803"/>
    <lineage>
        <taxon>Eukaryota</taxon>
        <taxon>Metazoa</taxon>
        <taxon>Ecdysozoa</taxon>
        <taxon>Arthropoda</taxon>
        <taxon>Chelicerata</taxon>
        <taxon>Arachnida</taxon>
        <taxon>Araneae</taxon>
        <taxon>Araneomorphae</taxon>
        <taxon>Entelegynae</taxon>
        <taxon>Araneoidea</taxon>
        <taxon>Araneidae</taxon>
        <taxon>Araneus</taxon>
    </lineage>
</organism>
<evidence type="ECO:0000313" key="6">
    <source>
        <dbReference type="Proteomes" id="UP000499080"/>
    </source>
</evidence>
<dbReference type="InterPro" id="IPR012675">
    <property type="entry name" value="Beta-grasp_dom_sf"/>
</dbReference>
<sequence>MAMFAISKKIFRRFYSCSSRLAIIGSQTKSSYLLTHFDSLFDSKHQRYYCSNEKWITIILEKVDGTRVERKGKTGDALYAVLHEDPDFPGYGVCKATQGCSTCHVIFTKQDYNTISKYNKQSDNELDLLDDIANKFSSSDADFRTDTSRLGCCIVLVPEMDGMLIKIAKSKSLTNT</sequence>
<dbReference type="PANTHER" id="PTHR23426:SF76">
    <property type="entry name" value="ADRENODOXIN-LIKE PROTEIN 2, MITOCHONDRIAL"/>
    <property type="match status" value="1"/>
</dbReference>
<dbReference type="GO" id="GO:0140647">
    <property type="term" value="P:P450-containing electron transport chain"/>
    <property type="evidence" value="ECO:0007669"/>
    <property type="project" value="InterPro"/>
</dbReference>
<reference evidence="5 6" key="1">
    <citation type="journal article" date="2019" name="Sci. Rep.">
        <title>Orb-weaving spider Araneus ventricosus genome elucidates the spidroin gene catalogue.</title>
        <authorList>
            <person name="Kono N."/>
            <person name="Nakamura H."/>
            <person name="Ohtoshi R."/>
            <person name="Moran D.A.P."/>
            <person name="Shinohara A."/>
            <person name="Yoshida Y."/>
            <person name="Fujiwara M."/>
            <person name="Mori M."/>
            <person name="Tomita M."/>
            <person name="Arakawa K."/>
        </authorList>
    </citation>
    <scope>NUCLEOTIDE SEQUENCE [LARGE SCALE GENOMIC DNA]</scope>
</reference>
<evidence type="ECO:0000256" key="3">
    <source>
        <dbReference type="ARBA" id="ARBA00023004"/>
    </source>
</evidence>
<keyword evidence="2" id="KW-0479">Metal-binding</keyword>
<protein>
    <submittedName>
        <fullName evidence="5">Uncharacterized protein</fullName>
    </submittedName>
</protein>
<evidence type="ECO:0000256" key="2">
    <source>
        <dbReference type="ARBA" id="ARBA00022723"/>
    </source>
</evidence>
<evidence type="ECO:0000256" key="1">
    <source>
        <dbReference type="ARBA" id="ARBA00022714"/>
    </source>
</evidence>
<keyword evidence="4" id="KW-0411">Iron-sulfur</keyword>
<dbReference type="InterPro" id="IPR001055">
    <property type="entry name" value="Adrenodoxin-like"/>
</dbReference>
<dbReference type="InterPro" id="IPR036010">
    <property type="entry name" value="2Fe-2S_ferredoxin-like_sf"/>
</dbReference>
<dbReference type="Gene3D" id="3.10.20.30">
    <property type="match status" value="1"/>
</dbReference>
<dbReference type="AlphaFoldDB" id="A0A4Y2LVT1"/>
<dbReference type="SUPFAM" id="SSF54292">
    <property type="entry name" value="2Fe-2S ferredoxin-like"/>
    <property type="match status" value="1"/>
</dbReference>
<proteinExistence type="predicted"/>
<evidence type="ECO:0000313" key="5">
    <source>
        <dbReference type="EMBL" id="GBN17626.1"/>
    </source>
</evidence>
<keyword evidence="6" id="KW-1185">Reference proteome</keyword>
<dbReference type="Proteomes" id="UP000499080">
    <property type="component" value="Unassembled WGS sequence"/>
</dbReference>
<dbReference type="GO" id="GO:0051537">
    <property type="term" value="F:2 iron, 2 sulfur cluster binding"/>
    <property type="evidence" value="ECO:0007669"/>
    <property type="project" value="UniProtKB-KW"/>
</dbReference>
<keyword evidence="3" id="KW-0408">Iron</keyword>
<name>A0A4Y2LVT1_ARAVE</name>
<dbReference type="EMBL" id="BGPR01006280">
    <property type="protein sequence ID" value="GBN17626.1"/>
    <property type="molecule type" value="Genomic_DNA"/>
</dbReference>
<comment type="caution">
    <text evidence="5">The sequence shown here is derived from an EMBL/GenBank/DDBJ whole genome shotgun (WGS) entry which is preliminary data.</text>
</comment>
<evidence type="ECO:0000256" key="4">
    <source>
        <dbReference type="ARBA" id="ARBA00023014"/>
    </source>
</evidence>